<evidence type="ECO:0000313" key="1">
    <source>
        <dbReference type="EMBL" id="CNL06220.1"/>
    </source>
</evidence>
<dbReference type="STRING" id="1453495.AT01_988"/>
<evidence type="ECO:0000313" key="4">
    <source>
        <dbReference type="Proteomes" id="UP000041595"/>
    </source>
</evidence>
<dbReference type="EMBL" id="CQEH01000008">
    <property type="protein sequence ID" value="CNL06220.1"/>
    <property type="molecule type" value="Genomic_DNA"/>
</dbReference>
<name>A0A0T9UBP3_YERAL</name>
<dbReference type="AlphaFoldDB" id="A0A0T9UBP3"/>
<protein>
    <submittedName>
        <fullName evidence="2">Uncharacterized protein</fullName>
    </submittedName>
</protein>
<accession>A0A0T9UBP3</accession>
<keyword evidence="3" id="KW-1185">Reference proteome</keyword>
<reference evidence="2 4" key="1">
    <citation type="submission" date="2015-03" db="EMBL/GenBank/DDBJ databases">
        <authorList>
            <person name="Murphy D."/>
        </authorList>
    </citation>
    <scope>NUCLEOTIDE SEQUENCE [LARGE SCALE GENOMIC DNA]</scope>
    <source>
        <strain evidence="2 4">IP06005</strain>
    </source>
</reference>
<dbReference type="Proteomes" id="UP000038647">
    <property type="component" value="Unassembled WGS sequence"/>
</dbReference>
<reference evidence="1 3" key="2">
    <citation type="submission" date="2015-03" db="EMBL/GenBank/DDBJ databases">
        <authorList>
            <consortium name="Pathogen Informatics"/>
            <person name="Murphy D."/>
        </authorList>
    </citation>
    <scope>NUCLEOTIDE SEQUENCE [LARGE SCALE GENOMIC DNA]</scope>
    <source>
        <strain evidence="1 3">IP08791</strain>
    </source>
</reference>
<dbReference type="EMBL" id="CQEJ01000014">
    <property type="protein sequence ID" value="CNL30929.1"/>
    <property type="molecule type" value="Genomic_DNA"/>
</dbReference>
<proteinExistence type="predicted"/>
<evidence type="ECO:0000313" key="3">
    <source>
        <dbReference type="Proteomes" id="UP000038647"/>
    </source>
</evidence>
<sequence length="44" mass="5025">MLVIAAALPEIYNLLFFIDMPLHEIKHKTEMKTGSSLIANHPLY</sequence>
<organism evidence="2 4">
    <name type="scientific">Yersinia aldovae</name>
    <dbReference type="NCBI Taxonomy" id="29483"/>
    <lineage>
        <taxon>Bacteria</taxon>
        <taxon>Pseudomonadati</taxon>
        <taxon>Pseudomonadota</taxon>
        <taxon>Gammaproteobacteria</taxon>
        <taxon>Enterobacterales</taxon>
        <taxon>Yersiniaceae</taxon>
        <taxon>Yersinia</taxon>
    </lineage>
</organism>
<evidence type="ECO:0000313" key="2">
    <source>
        <dbReference type="EMBL" id="CNL30929.1"/>
    </source>
</evidence>
<gene>
    <name evidence="2" type="ORF">ERS137965_02671</name>
    <name evidence="1" type="ORF">ERS137966_02110</name>
</gene>
<dbReference type="Proteomes" id="UP000041595">
    <property type="component" value="Unassembled WGS sequence"/>
</dbReference>